<accession>A0A9X3J2T8</accession>
<reference evidence="1" key="1">
    <citation type="submission" date="2022-11" db="EMBL/GenBank/DDBJ databases">
        <title>Minimal conservation of predation-associated metabolite biosynthetic gene clusters underscores biosynthetic potential of Myxococcota including descriptions for ten novel species: Archangium lansinium sp. nov., Myxococcus landrumus sp. nov., Nannocystis bai.</title>
        <authorList>
            <person name="Ahearne A."/>
            <person name="Stevens C."/>
            <person name="Phillips K."/>
        </authorList>
    </citation>
    <scope>NUCLEOTIDE SEQUENCE</scope>
    <source>
        <strain evidence="1">Na p29</strain>
    </source>
</reference>
<keyword evidence="2" id="KW-1185">Reference proteome</keyword>
<dbReference type="RefSeq" id="WP_267778409.1">
    <property type="nucleotide sequence ID" value="NZ_JAPNKE010000002.1"/>
</dbReference>
<comment type="caution">
    <text evidence="1">The sequence shown here is derived from an EMBL/GenBank/DDBJ whole genome shotgun (WGS) entry which is preliminary data.</text>
</comment>
<organism evidence="1 2">
    <name type="scientific">Nannocystis pusilla</name>
    <dbReference type="NCBI Taxonomy" id="889268"/>
    <lineage>
        <taxon>Bacteria</taxon>
        <taxon>Pseudomonadati</taxon>
        <taxon>Myxococcota</taxon>
        <taxon>Polyangia</taxon>
        <taxon>Nannocystales</taxon>
        <taxon>Nannocystaceae</taxon>
        <taxon>Nannocystis</taxon>
    </lineage>
</organism>
<sequence length="100" mass="10360">MREILGALELAGGSSLSAAVVDTTVGSLADESAPPEVVVEVLSVPAAPLESPSVNTPRSPWTFKQPVIASTLATRPRRGRMVAVWMLVIRTVISVAVAGP</sequence>
<proteinExistence type="predicted"/>
<gene>
    <name evidence="1" type="ORF">OV079_53320</name>
</gene>
<dbReference type="Proteomes" id="UP001150924">
    <property type="component" value="Unassembled WGS sequence"/>
</dbReference>
<dbReference type="AlphaFoldDB" id="A0A9X3J2T8"/>
<name>A0A9X3J2T8_9BACT</name>
<dbReference type="EMBL" id="JAPNKE010000002">
    <property type="protein sequence ID" value="MCY1014157.1"/>
    <property type="molecule type" value="Genomic_DNA"/>
</dbReference>
<evidence type="ECO:0000313" key="2">
    <source>
        <dbReference type="Proteomes" id="UP001150924"/>
    </source>
</evidence>
<protein>
    <submittedName>
        <fullName evidence="1">Uncharacterized protein</fullName>
    </submittedName>
</protein>
<evidence type="ECO:0000313" key="1">
    <source>
        <dbReference type="EMBL" id="MCY1014157.1"/>
    </source>
</evidence>